<evidence type="ECO:0000313" key="2">
    <source>
        <dbReference type="Proteomes" id="UP000680045"/>
    </source>
</evidence>
<name>A0A941FJG0_9BACI</name>
<proteinExistence type="predicted"/>
<comment type="caution">
    <text evidence="1">The sequence shown here is derived from an EMBL/GenBank/DDBJ whole genome shotgun (WGS) entry which is preliminary data.</text>
</comment>
<dbReference type="EMBL" id="JAGTPW010000053">
    <property type="protein sequence ID" value="MBR8645848.1"/>
    <property type="molecule type" value="Genomic_DNA"/>
</dbReference>
<gene>
    <name evidence="1" type="ORF">KEH51_23285</name>
</gene>
<dbReference type="AlphaFoldDB" id="A0A941FJG0"/>
<sequence>MGNSYLFEERKAFSPQLSILGRQSAERERISEGGMCKDFHSRHSLSAGGRGASSAFACGVSLDALLPQESRTFRSNQLDFFLGNIVGKLALLSIRL</sequence>
<protein>
    <submittedName>
        <fullName evidence="1">Uncharacterized protein</fullName>
    </submittedName>
</protein>
<dbReference type="Proteomes" id="UP000680045">
    <property type="component" value="Unassembled WGS sequence"/>
</dbReference>
<reference evidence="1" key="1">
    <citation type="submission" date="2021-04" db="EMBL/GenBank/DDBJ databases">
        <title>Whole genome sequencing of Enterococci isolates from hospitalized patients.</title>
        <authorList>
            <person name="Ogoti B.M."/>
            <person name="Onyambu F.G."/>
        </authorList>
    </citation>
    <scope>NUCLEOTIDE SEQUENCE</scope>
    <source>
        <strain evidence="1">242</strain>
    </source>
</reference>
<evidence type="ECO:0000313" key="1">
    <source>
        <dbReference type="EMBL" id="MBR8645848.1"/>
    </source>
</evidence>
<organism evidence="1 2">
    <name type="scientific">Peribacillus frigoritolerans</name>
    <dbReference type="NCBI Taxonomy" id="450367"/>
    <lineage>
        <taxon>Bacteria</taxon>
        <taxon>Bacillati</taxon>
        <taxon>Bacillota</taxon>
        <taxon>Bacilli</taxon>
        <taxon>Bacillales</taxon>
        <taxon>Bacillaceae</taxon>
        <taxon>Peribacillus</taxon>
    </lineage>
</organism>
<accession>A0A941FJG0</accession>